<sequence>MPVVDKVAADFQGQVDFIAIAGWADINTTAAAAEQLFSSNLQWGLDEQIWGDFGIIGQPTVILFTPGGAEWKRWAGAVGEAGTRQALQDLVAASG</sequence>
<gene>
    <name evidence="1" type="ORF">MNBD_ACTINO02-2486</name>
</gene>
<accession>A0A3B0SY88</accession>
<proteinExistence type="predicted"/>
<dbReference type="Gene3D" id="3.40.30.10">
    <property type="entry name" value="Glutaredoxin"/>
    <property type="match status" value="1"/>
</dbReference>
<dbReference type="EMBL" id="UOEK01000508">
    <property type="protein sequence ID" value="VAW08923.1"/>
    <property type="molecule type" value="Genomic_DNA"/>
</dbReference>
<name>A0A3B0SY88_9ZZZZ</name>
<evidence type="ECO:0000313" key="1">
    <source>
        <dbReference type="EMBL" id="VAW08923.1"/>
    </source>
</evidence>
<protein>
    <submittedName>
        <fullName evidence="1">Uncharacterized protein</fullName>
    </submittedName>
</protein>
<dbReference type="SUPFAM" id="SSF52833">
    <property type="entry name" value="Thioredoxin-like"/>
    <property type="match status" value="1"/>
</dbReference>
<organism evidence="1">
    <name type="scientific">hydrothermal vent metagenome</name>
    <dbReference type="NCBI Taxonomy" id="652676"/>
    <lineage>
        <taxon>unclassified sequences</taxon>
        <taxon>metagenomes</taxon>
        <taxon>ecological metagenomes</taxon>
    </lineage>
</organism>
<reference evidence="1" key="1">
    <citation type="submission" date="2018-06" db="EMBL/GenBank/DDBJ databases">
        <authorList>
            <person name="Zhirakovskaya E."/>
        </authorList>
    </citation>
    <scope>NUCLEOTIDE SEQUENCE</scope>
</reference>
<dbReference type="InterPro" id="IPR036249">
    <property type="entry name" value="Thioredoxin-like_sf"/>
</dbReference>
<dbReference type="AlphaFoldDB" id="A0A3B0SY88"/>